<sequence length="250" mass="28758">MRRTSWKVGELARETGLSVRALHYYDEIGLLSPLRRTEAGHRLYDVGDVARLQQIKSLRALGFGLAEVRDCLDRPGFSLRRVIDLHLARLREQIKLQQKLCNSLEAVAARLGPAGEVSVEECVETIMEVISMSERLEKYYAPEQLEELDQRRRNLGEERIQRAEAEWTELMEQVRVEMEKGTDPSDDRVQLLAGRWMELVQEFTDGNTGIERSVGNMWQQEGTIYGIDTRRMREMMEYVSKATAAASKPQ</sequence>
<protein>
    <submittedName>
        <fullName evidence="3">Transcriptional regulator, MerR family</fullName>
    </submittedName>
</protein>
<dbReference type="InterPro" id="IPR047057">
    <property type="entry name" value="MerR_fam"/>
</dbReference>
<dbReference type="InterPro" id="IPR000551">
    <property type="entry name" value="MerR-type_HTH_dom"/>
</dbReference>
<dbReference type="InterPro" id="IPR009061">
    <property type="entry name" value="DNA-bd_dom_put_sf"/>
</dbReference>
<dbReference type="SMART" id="SM00422">
    <property type="entry name" value="HTH_MERR"/>
    <property type="match status" value="1"/>
</dbReference>
<gene>
    <name evidence="3" type="ORF">AVDCRST_MAG37-1898</name>
</gene>
<dbReference type="CDD" id="cd04788">
    <property type="entry name" value="HTH_NolA-AlbR"/>
    <property type="match status" value="1"/>
</dbReference>
<dbReference type="Pfam" id="PF07739">
    <property type="entry name" value="TipAS"/>
    <property type="match status" value="1"/>
</dbReference>
<accession>A0A6J4QTA7</accession>
<dbReference type="Pfam" id="PF13411">
    <property type="entry name" value="MerR_1"/>
    <property type="match status" value="1"/>
</dbReference>
<dbReference type="EMBL" id="CADCVD010000089">
    <property type="protein sequence ID" value="CAA9446684.1"/>
    <property type="molecule type" value="Genomic_DNA"/>
</dbReference>
<proteinExistence type="predicted"/>
<keyword evidence="1" id="KW-0238">DNA-binding</keyword>
<dbReference type="InterPro" id="IPR012925">
    <property type="entry name" value="TipAS_dom"/>
</dbReference>
<dbReference type="PANTHER" id="PTHR30204:SF90">
    <property type="entry name" value="HTH-TYPE TRANSCRIPTIONAL ACTIVATOR MTA"/>
    <property type="match status" value="1"/>
</dbReference>
<reference evidence="3" key="1">
    <citation type="submission" date="2020-02" db="EMBL/GenBank/DDBJ databases">
        <authorList>
            <person name="Meier V. D."/>
        </authorList>
    </citation>
    <scope>NUCLEOTIDE SEQUENCE</scope>
    <source>
        <strain evidence="3">AVDCRST_MAG37</strain>
    </source>
</reference>
<evidence type="ECO:0000313" key="3">
    <source>
        <dbReference type="EMBL" id="CAA9446684.1"/>
    </source>
</evidence>
<dbReference type="PROSITE" id="PS50937">
    <property type="entry name" value="HTH_MERR_2"/>
    <property type="match status" value="1"/>
</dbReference>
<dbReference type="PROSITE" id="PS00552">
    <property type="entry name" value="HTH_MERR_1"/>
    <property type="match status" value="1"/>
</dbReference>
<dbReference type="Gene3D" id="1.10.1660.10">
    <property type="match status" value="1"/>
</dbReference>
<organism evidence="3">
    <name type="scientific">uncultured Rubrobacteraceae bacterium</name>
    <dbReference type="NCBI Taxonomy" id="349277"/>
    <lineage>
        <taxon>Bacteria</taxon>
        <taxon>Bacillati</taxon>
        <taxon>Actinomycetota</taxon>
        <taxon>Rubrobacteria</taxon>
        <taxon>Rubrobacterales</taxon>
        <taxon>Rubrobacteraceae</taxon>
        <taxon>environmental samples</taxon>
    </lineage>
</organism>
<name>A0A6J4QTA7_9ACTN</name>
<evidence type="ECO:0000256" key="1">
    <source>
        <dbReference type="ARBA" id="ARBA00023125"/>
    </source>
</evidence>
<dbReference type="GO" id="GO:0003677">
    <property type="term" value="F:DNA binding"/>
    <property type="evidence" value="ECO:0007669"/>
    <property type="project" value="UniProtKB-KW"/>
</dbReference>
<evidence type="ECO:0000259" key="2">
    <source>
        <dbReference type="PROSITE" id="PS50937"/>
    </source>
</evidence>
<dbReference type="SUPFAM" id="SSF46955">
    <property type="entry name" value="Putative DNA-binding domain"/>
    <property type="match status" value="1"/>
</dbReference>
<dbReference type="PANTHER" id="PTHR30204">
    <property type="entry name" value="REDOX-CYCLING DRUG-SENSING TRANSCRIPTIONAL ACTIVATOR SOXR"/>
    <property type="match status" value="1"/>
</dbReference>
<feature type="domain" description="HTH merR-type" evidence="2">
    <location>
        <begin position="5"/>
        <end position="74"/>
    </location>
</feature>
<dbReference type="PRINTS" id="PR00040">
    <property type="entry name" value="HTHMERR"/>
</dbReference>
<dbReference type="AlphaFoldDB" id="A0A6J4QTA7"/>
<dbReference type="GO" id="GO:0003700">
    <property type="term" value="F:DNA-binding transcription factor activity"/>
    <property type="evidence" value="ECO:0007669"/>
    <property type="project" value="InterPro"/>
</dbReference>